<dbReference type="Proteomes" id="UP001303046">
    <property type="component" value="Unassembled WGS sequence"/>
</dbReference>
<organism evidence="8 9">
    <name type="scientific">Necator americanus</name>
    <name type="common">Human hookworm</name>
    <dbReference type="NCBI Taxonomy" id="51031"/>
    <lineage>
        <taxon>Eukaryota</taxon>
        <taxon>Metazoa</taxon>
        <taxon>Ecdysozoa</taxon>
        <taxon>Nematoda</taxon>
        <taxon>Chromadorea</taxon>
        <taxon>Rhabditida</taxon>
        <taxon>Rhabditina</taxon>
        <taxon>Rhabditomorpha</taxon>
        <taxon>Strongyloidea</taxon>
        <taxon>Ancylostomatidae</taxon>
        <taxon>Bunostominae</taxon>
        <taxon>Necator</taxon>
    </lineage>
</organism>
<proteinExistence type="predicted"/>
<sequence>MEFFGWVAAAGSLGCALANPLFGFWNQKTGSTKTPVCFGFAISAVGNLVYALLPSLTSNVKWAMLIARFATGFGAGTLGVLRSFVATSSTRKSRIRAVSFGTAGFTSGLFAVSIFSILLVQVFFVENYVGIISDDEKKGDPFLVIPKFDRIAVLFLFYTWWMLCGVASTEGLAAPITIAMYNWNNEEAILYNGIVQIASCGVSTVTYALIGSTRIKKWDRRFVFVLGLTGFFFFHFCHYPLPFYEGPLTRPPLVNGTVSKDVGGCSYEYDWCDYTPRVPMFLYLFNFGIIQGVSYPFISAPCNTLLSEILGPRKQGTIQGLFAFTGSMAQFVVPIFSTALFESSGYKYIMVYHLCVIALAFFMQVNNEHHVEGADVETGRHDASSANIVFFDEINDEGVPMTADEICRQRQMQRELGKLQFINPGGSMSQPIKSRRSRRKINEDKEPIQEKRNIFHDKKGKLIVPGEESVALCDCMIPECHGCHWPCENCGGRMCGPICQQNRKKYVSCVKVLGITPEVVTNNPFVPNKFT</sequence>
<comment type="subcellular location">
    <subcellularLocation>
        <location evidence="1">Membrane</location>
        <topology evidence="1">Multi-pass membrane protein</topology>
    </subcellularLocation>
</comment>
<dbReference type="SUPFAM" id="SSF103473">
    <property type="entry name" value="MFS general substrate transporter"/>
    <property type="match status" value="1"/>
</dbReference>
<feature type="transmembrane region" description="Helical" evidence="6">
    <location>
        <begin position="65"/>
        <end position="85"/>
    </location>
</feature>
<feature type="transmembrane region" description="Helical" evidence="6">
    <location>
        <begin position="189"/>
        <end position="210"/>
    </location>
</feature>
<protein>
    <recommendedName>
        <fullName evidence="7">ARF7 effector protein C-terminal domain-containing protein</fullName>
    </recommendedName>
</protein>
<dbReference type="InterPro" id="IPR029264">
    <property type="entry name" value="ARF7EP_C"/>
</dbReference>
<dbReference type="Pfam" id="PF14949">
    <property type="entry name" value="ARF7EP_C"/>
    <property type="match status" value="1"/>
</dbReference>
<dbReference type="Pfam" id="PF07690">
    <property type="entry name" value="MFS_1"/>
    <property type="match status" value="1"/>
</dbReference>
<reference evidence="8 9" key="1">
    <citation type="submission" date="2023-08" db="EMBL/GenBank/DDBJ databases">
        <title>A Necator americanus chromosomal reference genome.</title>
        <authorList>
            <person name="Ilik V."/>
            <person name="Petrzelkova K.J."/>
            <person name="Pardy F."/>
            <person name="Fuh T."/>
            <person name="Niatou-Singa F.S."/>
            <person name="Gouil Q."/>
            <person name="Baker L."/>
            <person name="Ritchie M.E."/>
            <person name="Jex A.R."/>
            <person name="Gazzola D."/>
            <person name="Li H."/>
            <person name="Toshio Fujiwara R."/>
            <person name="Zhan B."/>
            <person name="Aroian R.V."/>
            <person name="Pafco B."/>
            <person name="Schwarz E.M."/>
        </authorList>
    </citation>
    <scope>NUCLEOTIDE SEQUENCE [LARGE SCALE GENOMIC DNA]</scope>
    <source>
        <strain evidence="8 9">Aroian</strain>
        <tissue evidence="8">Whole animal</tissue>
    </source>
</reference>
<feature type="domain" description="ARF7 effector protein C-terminal" evidence="7">
    <location>
        <begin position="413"/>
        <end position="510"/>
    </location>
</feature>
<evidence type="ECO:0000259" key="7">
    <source>
        <dbReference type="Pfam" id="PF14949"/>
    </source>
</evidence>
<gene>
    <name evidence="8" type="primary">Necator_chrIV.g13405</name>
    <name evidence="8" type="ORF">RB195_000114</name>
</gene>
<evidence type="ECO:0000313" key="9">
    <source>
        <dbReference type="Proteomes" id="UP001303046"/>
    </source>
</evidence>
<dbReference type="Gene3D" id="1.20.1250.20">
    <property type="entry name" value="MFS general substrate transporter like domains"/>
    <property type="match status" value="2"/>
</dbReference>
<dbReference type="InterPro" id="IPR036259">
    <property type="entry name" value="MFS_trans_sf"/>
</dbReference>
<keyword evidence="2 6" id="KW-0812">Transmembrane</keyword>
<evidence type="ECO:0000256" key="3">
    <source>
        <dbReference type="ARBA" id="ARBA00022989"/>
    </source>
</evidence>
<keyword evidence="4 6" id="KW-0472">Membrane</keyword>
<dbReference type="EMBL" id="JAVFWL010000004">
    <property type="protein sequence ID" value="KAK6746641.1"/>
    <property type="molecule type" value="Genomic_DNA"/>
</dbReference>
<feature type="region of interest" description="Disordered" evidence="5">
    <location>
        <begin position="427"/>
        <end position="448"/>
    </location>
</feature>
<evidence type="ECO:0000256" key="2">
    <source>
        <dbReference type="ARBA" id="ARBA00022692"/>
    </source>
</evidence>
<dbReference type="InterPro" id="IPR011701">
    <property type="entry name" value="MFS"/>
</dbReference>
<feature type="transmembrane region" description="Helical" evidence="6">
    <location>
        <begin position="321"/>
        <end position="340"/>
    </location>
</feature>
<evidence type="ECO:0000256" key="1">
    <source>
        <dbReference type="ARBA" id="ARBA00004141"/>
    </source>
</evidence>
<evidence type="ECO:0000256" key="4">
    <source>
        <dbReference type="ARBA" id="ARBA00023136"/>
    </source>
</evidence>
<dbReference type="PANTHER" id="PTHR23510:SF5">
    <property type="entry name" value="MFS DOMAIN-CONTAINING PROTEIN"/>
    <property type="match status" value="1"/>
</dbReference>
<feature type="transmembrane region" description="Helical" evidence="6">
    <location>
        <begin position="34"/>
        <end position="53"/>
    </location>
</feature>
<evidence type="ECO:0000256" key="5">
    <source>
        <dbReference type="SAM" id="MobiDB-lite"/>
    </source>
</evidence>
<dbReference type="PANTHER" id="PTHR23510">
    <property type="entry name" value="INNER MEMBRANE TRANSPORT PROTEIN YAJR"/>
    <property type="match status" value="1"/>
</dbReference>
<dbReference type="InterPro" id="IPR051068">
    <property type="entry name" value="MFS_Domain-Containing_Protein"/>
</dbReference>
<evidence type="ECO:0000256" key="6">
    <source>
        <dbReference type="SAM" id="Phobius"/>
    </source>
</evidence>
<accession>A0ABR1D973</accession>
<feature type="transmembrane region" description="Helical" evidence="6">
    <location>
        <begin position="280"/>
        <end position="300"/>
    </location>
</feature>
<comment type="caution">
    <text evidence="8">The sequence shown here is derived from an EMBL/GenBank/DDBJ whole genome shotgun (WGS) entry which is preliminary data.</text>
</comment>
<feature type="transmembrane region" description="Helical" evidence="6">
    <location>
        <begin position="151"/>
        <end position="169"/>
    </location>
</feature>
<name>A0ABR1D973_NECAM</name>
<keyword evidence="9" id="KW-1185">Reference proteome</keyword>
<keyword evidence="3 6" id="KW-1133">Transmembrane helix</keyword>
<feature type="transmembrane region" description="Helical" evidence="6">
    <location>
        <begin position="105"/>
        <end position="130"/>
    </location>
</feature>
<evidence type="ECO:0000313" key="8">
    <source>
        <dbReference type="EMBL" id="KAK6746641.1"/>
    </source>
</evidence>
<feature type="transmembrane region" description="Helical" evidence="6">
    <location>
        <begin position="222"/>
        <end position="241"/>
    </location>
</feature>